<accession>A0A833HLG4</accession>
<feature type="coiled-coil region" evidence="1">
    <location>
        <begin position="163"/>
        <end position="190"/>
    </location>
</feature>
<reference evidence="3 4" key="1">
    <citation type="submission" date="2019-10" db="EMBL/GenBank/DDBJ databases">
        <title>Alkaliphilus serpentinus sp. nov. and Alkaliphilus pronyensis sp. nov., two novel anaerobic alkaliphilic species isolated from the serpentinized-hosted hydrothermal field of the Prony Bay (New Caledonia).</title>
        <authorList>
            <person name="Postec A."/>
        </authorList>
    </citation>
    <scope>NUCLEOTIDE SEQUENCE [LARGE SCALE GENOMIC DNA]</scope>
    <source>
        <strain evidence="3 4">LacT</strain>
    </source>
</reference>
<feature type="signal peptide" evidence="2">
    <location>
        <begin position="1"/>
        <end position="26"/>
    </location>
</feature>
<evidence type="ECO:0000313" key="4">
    <source>
        <dbReference type="Proteomes" id="UP000465601"/>
    </source>
</evidence>
<sequence length="401" mass="44421">MKKQKLLSVVLLLVMTMMFATVPNHAAEKAESTLQFIMVMGPEKALDNVRDTFTAESKKISSQISYTTSVAKGKEYDTLSIDGKIIHDGTAMSFQAEGMLQVVTLDDKREMISVPLFGIIEMPTGKEDIIVGYDRVGSDEAITISFNSPKIQSVLAFGTSVMDENLFKEYNQKLETLAQAEDEKVNLQDIDTMSTTQNSSSWSLLDQAYSNFEYAGDTTTGVYGKIYRETTENELRIDVRAYTDNVNTVMDNNNPYHVETYLRSVETSINFDKGHCDGTSPSESQDGSYVLWESVFSDVLGHYGIPTGVLSYIFNSTRGGIFVDEDMYGPSIKVQGNTSGSLDADPDYVNTFYGVNPNTSNQTSGTFTVEAIYRVCASYPQVGFTSYYSTVSDTESFSTSW</sequence>
<evidence type="ECO:0000256" key="2">
    <source>
        <dbReference type="SAM" id="SignalP"/>
    </source>
</evidence>
<keyword evidence="2" id="KW-0732">Signal</keyword>
<dbReference type="Proteomes" id="UP000465601">
    <property type="component" value="Unassembled WGS sequence"/>
</dbReference>
<dbReference type="RefSeq" id="WP_151867135.1">
    <property type="nucleotide sequence ID" value="NZ_WBZB01000060.1"/>
</dbReference>
<keyword evidence="4" id="KW-1185">Reference proteome</keyword>
<feature type="chain" id="PRO_5033053905" evidence="2">
    <location>
        <begin position="27"/>
        <end position="401"/>
    </location>
</feature>
<proteinExistence type="predicted"/>
<dbReference type="EMBL" id="WBZB01000060">
    <property type="protein sequence ID" value="KAB3525668.1"/>
    <property type="molecule type" value="Genomic_DNA"/>
</dbReference>
<dbReference type="AlphaFoldDB" id="A0A833HLG4"/>
<keyword evidence="1" id="KW-0175">Coiled coil</keyword>
<comment type="caution">
    <text evidence="3">The sequence shown here is derived from an EMBL/GenBank/DDBJ whole genome shotgun (WGS) entry which is preliminary data.</text>
</comment>
<evidence type="ECO:0000256" key="1">
    <source>
        <dbReference type="SAM" id="Coils"/>
    </source>
</evidence>
<organism evidence="3 4">
    <name type="scientific">Alkaliphilus serpentinus</name>
    <dbReference type="NCBI Taxonomy" id="1482731"/>
    <lineage>
        <taxon>Bacteria</taxon>
        <taxon>Bacillati</taxon>
        <taxon>Bacillota</taxon>
        <taxon>Clostridia</taxon>
        <taxon>Peptostreptococcales</taxon>
        <taxon>Natronincolaceae</taxon>
        <taxon>Alkaliphilus</taxon>
    </lineage>
</organism>
<name>A0A833HLG4_9FIRM</name>
<gene>
    <name evidence="3" type="ORF">F8153_14835</name>
</gene>
<evidence type="ECO:0000313" key="3">
    <source>
        <dbReference type="EMBL" id="KAB3525668.1"/>
    </source>
</evidence>
<protein>
    <submittedName>
        <fullName evidence="3">Uncharacterized protein</fullName>
    </submittedName>
</protein>